<gene>
    <name evidence="1" type="ORF">SAMN05443248_1682</name>
</gene>
<organism evidence="1 2">
    <name type="scientific">Bradyrhizobium erythrophlei</name>
    <dbReference type="NCBI Taxonomy" id="1437360"/>
    <lineage>
        <taxon>Bacteria</taxon>
        <taxon>Pseudomonadati</taxon>
        <taxon>Pseudomonadota</taxon>
        <taxon>Alphaproteobacteria</taxon>
        <taxon>Hyphomicrobiales</taxon>
        <taxon>Nitrobacteraceae</taxon>
        <taxon>Bradyrhizobium</taxon>
    </lineage>
</organism>
<dbReference type="Proteomes" id="UP000189796">
    <property type="component" value="Chromosome I"/>
</dbReference>
<evidence type="ECO:0000313" key="2">
    <source>
        <dbReference type="Proteomes" id="UP000189796"/>
    </source>
</evidence>
<protein>
    <submittedName>
        <fullName evidence="1">Uncharacterized protein</fullName>
    </submittedName>
</protein>
<dbReference type="AlphaFoldDB" id="A0A1M5K4S2"/>
<reference evidence="1 2" key="1">
    <citation type="submission" date="2016-11" db="EMBL/GenBank/DDBJ databases">
        <authorList>
            <person name="Jaros S."/>
            <person name="Januszkiewicz K."/>
            <person name="Wedrychowicz H."/>
        </authorList>
    </citation>
    <scope>NUCLEOTIDE SEQUENCE [LARGE SCALE GENOMIC DNA]</scope>
    <source>
        <strain evidence="1 2">GAS138</strain>
    </source>
</reference>
<name>A0A1M5K4S2_9BRAD</name>
<proteinExistence type="predicted"/>
<accession>A0A1M5K4S2</accession>
<dbReference type="EMBL" id="LT670817">
    <property type="protein sequence ID" value="SHG47837.1"/>
    <property type="molecule type" value="Genomic_DNA"/>
</dbReference>
<evidence type="ECO:0000313" key="1">
    <source>
        <dbReference type="EMBL" id="SHG47837.1"/>
    </source>
</evidence>
<sequence length="282" mass="30201">MPSAFSQLPVMPEIRQEDASAAVARIYSDIKRASGTPLVNLIYRHLATVPGGLEWVWGCIRMNWGYDGLLRAAAAMPVANVTIILPTSLWRIVGLSDSDLTGIRSLVRQYNLTNAANIIGITALAHVARSPACCSNDAMLDWMEVPSGAPIAEIPSVPKLDALAPDIRSLVYFVNGLGEEGQPTMVASLFRHLALWPSSLAVTAALLTPLAQSGELTRLRQETIRAAERIAGELISSPGVGFPPPPQAAREAVLRALDLFRTTLIAKMLPVGQILSQALKPA</sequence>